<gene>
    <name evidence="2" type="ORF">HMPREF0446_01303</name>
</gene>
<evidence type="ECO:0000313" key="3">
    <source>
        <dbReference type="Proteomes" id="UP000002939"/>
    </source>
</evidence>
<keyword evidence="1" id="KW-0175">Coiled coil</keyword>
<proteinExistence type="predicted"/>
<dbReference type="HOGENOM" id="CLU_2193246_0_0_9"/>
<dbReference type="RefSeq" id="WP_006703580.1">
    <property type="nucleotide sequence ID" value="NZ_KI391971.1"/>
</dbReference>
<sequence>MSQKIVESVQAIENQAQQLKEDFQKKIDEAKIQANQKISESKKNVDIALTNYEKELEDKYSQKKLDFQEELASLQNEEIQQIQQVFEANRQELVQETIKEVLKRYGNC</sequence>
<name>D0BMW8_9LACT</name>
<dbReference type="AlphaFoldDB" id="D0BMW8"/>
<feature type="coiled-coil region" evidence="1">
    <location>
        <begin position="2"/>
        <end position="77"/>
    </location>
</feature>
<dbReference type="EMBL" id="ACRF02000005">
    <property type="protein sequence ID" value="EEW92822.1"/>
    <property type="molecule type" value="Genomic_DNA"/>
</dbReference>
<comment type="caution">
    <text evidence="2">The sequence shown here is derived from an EMBL/GenBank/DDBJ whole genome shotgun (WGS) entry which is preliminary data.</text>
</comment>
<accession>D0BMW8</accession>
<evidence type="ECO:0000256" key="1">
    <source>
        <dbReference type="SAM" id="Coils"/>
    </source>
</evidence>
<reference evidence="2" key="2">
    <citation type="submission" date="2011-10" db="EMBL/GenBank/DDBJ databases">
        <title>The Genome Sequence of Granulicatella elegans ATCC 700633.</title>
        <authorList>
            <consortium name="The Broad Institute Genome Sequencing Platform"/>
            <consortium name="The Broad Institute Genome Sequencing Center for Infectious Disease"/>
            <person name="Earl A."/>
            <person name="Ward D."/>
            <person name="Feldgarden M."/>
            <person name="Gevers D."/>
            <person name="Sibley C.D."/>
            <person name="Field T.R."/>
            <person name="Grinwis M."/>
            <person name="Eshaghurshan C.S."/>
            <person name="Surette M.G."/>
            <person name="Young S.K."/>
            <person name="Zeng Q."/>
            <person name="Gargeya S."/>
            <person name="Fitzgerald M."/>
            <person name="Haas B."/>
            <person name="Abouelleil A."/>
            <person name="Alvarado L."/>
            <person name="Arachchi H.M."/>
            <person name="Berlin A."/>
            <person name="Brown A."/>
            <person name="Chapman S.B."/>
            <person name="Chen Z."/>
            <person name="Dunbar C."/>
            <person name="Freedman E."/>
            <person name="Gearin G."/>
            <person name="Goldberg J."/>
            <person name="Griggs A."/>
            <person name="Gujja S."/>
            <person name="Heiman D."/>
            <person name="Howarth C."/>
            <person name="Larson L."/>
            <person name="Lui A."/>
            <person name="MacDonald P.J.P."/>
            <person name="Montmayeur A."/>
            <person name="Murphy C."/>
            <person name="Neiman D."/>
            <person name="Pearson M."/>
            <person name="Priest M."/>
            <person name="Roberts A."/>
            <person name="Saif S."/>
            <person name="Shea T."/>
            <person name="Shenoy N."/>
            <person name="Sisk P."/>
            <person name="Stolte C."/>
            <person name="Sykes S."/>
            <person name="Wortman J."/>
            <person name="Nusbaum C."/>
            <person name="Birren B."/>
        </authorList>
    </citation>
    <scope>NUCLEOTIDE SEQUENCE [LARGE SCALE GENOMIC DNA]</scope>
    <source>
        <strain evidence="2">ATCC 700633</strain>
    </source>
</reference>
<reference evidence="2" key="1">
    <citation type="submission" date="2009-09" db="EMBL/GenBank/DDBJ databases">
        <authorList>
            <consortium name="The Broad Institute Genome Sequencing Platform"/>
            <person name="Ward D."/>
            <person name="Feldgarden M."/>
            <person name="Earl A."/>
            <person name="Young S.K."/>
            <person name="Zeng Q."/>
            <person name="Koehrsen M."/>
            <person name="Alvarado L."/>
            <person name="Berlin A."/>
            <person name="Bochicchio J."/>
            <person name="Borenstein D."/>
            <person name="Chapman S.B."/>
            <person name="Chen Z."/>
            <person name="Engels R."/>
            <person name="Freedman E."/>
            <person name="Gellesch M."/>
            <person name="Goldberg J."/>
            <person name="Griggs A."/>
            <person name="Gujja S."/>
            <person name="Heilman E."/>
            <person name="Heiman D."/>
            <person name="Hepburn T."/>
            <person name="Howarth C."/>
            <person name="Jen D."/>
            <person name="Larson L."/>
            <person name="Lewis B."/>
            <person name="Mehta T."/>
            <person name="Park D."/>
            <person name="Pearson M."/>
            <person name="Roberts A."/>
            <person name="Saif S."/>
            <person name="Shea T."/>
            <person name="Shenoy N."/>
            <person name="Sisk P."/>
            <person name="Stolte C."/>
            <person name="Sykes S."/>
            <person name="Thomson T."/>
            <person name="Walk T."/>
            <person name="White J."/>
            <person name="Yandava C."/>
            <person name="Sibley C.D."/>
            <person name="Field T.R."/>
            <person name="Grinwis M."/>
            <person name="Eshaghurshan C.S."/>
            <person name="Surette M.G."/>
            <person name="Haas B."/>
            <person name="Nusbaum C."/>
            <person name="Birren B."/>
        </authorList>
    </citation>
    <scope>NUCLEOTIDE SEQUENCE [LARGE SCALE GENOMIC DNA]</scope>
    <source>
        <strain evidence="2">ATCC 700633</strain>
    </source>
</reference>
<organism evidence="2 3">
    <name type="scientific">Granulicatella elegans ATCC 700633</name>
    <dbReference type="NCBI Taxonomy" id="626369"/>
    <lineage>
        <taxon>Bacteria</taxon>
        <taxon>Bacillati</taxon>
        <taxon>Bacillota</taxon>
        <taxon>Bacilli</taxon>
        <taxon>Lactobacillales</taxon>
        <taxon>Carnobacteriaceae</taxon>
        <taxon>Granulicatella</taxon>
    </lineage>
</organism>
<protein>
    <submittedName>
        <fullName evidence="2">Uncharacterized protein</fullName>
    </submittedName>
</protein>
<dbReference type="OrthoDB" id="2168538at2"/>
<keyword evidence="3" id="KW-1185">Reference proteome</keyword>
<dbReference type="Proteomes" id="UP000002939">
    <property type="component" value="Unassembled WGS sequence"/>
</dbReference>
<dbReference type="STRING" id="626369.HMPREF0446_01303"/>
<evidence type="ECO:0000313" key="2">
    <source>
        <dbReference type="EMBL" id="EEW92822.1"/>
    </source>
</evidence>